<evidence type="ECO:0000256" key="1">
    <source>
        <dbReference type="SAM" id="MobiDB-lite"/>
    </source>
</evidence>
<evidence type="ECO:0000313" key="3">
    <source>
        <dbReference type="Proteomes" id="UP000239047"/>
    </source>
</evidence>
<evidence type="ECO:0000313" key="2">
    <source>
        <dbReference type="EMBL" id="PPA70563.1"/>
    </source>
</evidence>
<dbReference type="EMBL" id="PREZ01000003">
    <property type="protein sequence ID" value="PPA70563.1"/>
    <property type="molecule type" value="Genomic_DNA"/>
</dbReference>
<dbReference type="Proteomes" id="UP000239047">
    <property type="component" value="Unassembled WGS sequence"/>
</dbReference>
<keyword evidence="3" id="KW-1185">Reference proteome</keyword>
<dbReference type="AlphaFoldDB" id="A0A2S5GCE1"/>
<protein>
    <submittedName>
        <fullName evidence="2">Uncharacterized protein</fullName>
    </submittedName>
</protein>
<feature type="compositionally biased region" description="Basic and acidic residues" evidence="1">
    <location>
        <begin position="65"/>
        <end position="79"/>
    </location>
</feature>
<comment type="caution">
    <text evidence="2">The sequence shown here is derived from an EMBL/GenBank/DDBJ whole genome shotgun (WGS) entry which is preliminary data.</text>
</comment>
<feature type="region of interest" description="Disordered" evidence="1">
    <location>
        <begin position="46"/>
        <end position="79"/>
    </location>
</feature>
<name>A0A2S5GCE1_9BACL</name>
<gene>
    <name evidence="2" type="ORF">C4B60_07090</name>
</gene>
<sequence length="79" mass="9255">MIKKRFYSLISCFRRTKQVTQKLIEVEGADSCGKKRELEIHLRRKLAQAPSRGKHAPATEINTPHLKERVNKRSNIKER</sequence>
<organism evidence="2 3">
    <name type="scientific">Jeotgalibacillus proteolyticus</name>
    <dbReference type="NCBI Taxonomy" id="2082395"/>
    <lineage>
        <taxon>Bacteria</taxon>
        <taxon>Bacillati</taxon>
        <taxon>Bacillota</taxon>
        <taxon>Bacilli</taxon>
        <taxon>Bacillales</taxon>
        <taxon>Caryophanaceae</taxon>
        <taxon>Jeotgalibacillus</taxon>
    </lineage>
</organism>
<accession>A0A2S5GCE1</accession>
<reference evidence="2 3" key="1">
    <citation type="submission" date="2018-02" db="EMBL/GenBank/DDBJ databases">
        <title>Jeotgalibacillus proteolyticum sp. nov. a protease producing bacterium isolated from ocean sediments of Laizhou Bay.</title>
        <authorList>
            <person name="Li Y."/>
        </authorList>
    </citation>
    <scope>NUCLEOTIDE SEQUENCE [LARGE SCALE GENOMIC DNA]</scope>
    <source>
        <strain evidence="2 3">22-7</strain>
    </source>
</reference>
<proteinExistence type="predicted"/>